<dbReference type="Pfam" id="PF00651">
    <property type="entry name" value="BTB"/>
    <property type="match status" value="1"/>
</dbReference>
<dbReference type="Proteomes" id="UP000799118">
    <property type="component" value="Unassembled WGS sequence"/>
</dbReference>
<protein>
    <recommendedName>
        <fullName evidence="1">BTB domain-containing protein</fullName>
    </recommendedName>
</protein>
<gene>
    <name evidence="2" type="ORF">BT96DRAFT_986539</name>
</gene>
<accession>A0A6A4IA74</accession>
<dbReference type="InterPro" id="IPR011333">
    <property type="entry name" value="SKP1/BTB/POZ_sf"/>
</dbReference>
<evidence type="ECO:0000259" key="1">
    <source>
        <dbReference type="Pfam" id="PF00651"/>
    </source>
</evidence>
<evidence type="ECO:0000313" key="2">
    <source>
        <dbReference type="EMBL" id="KAE9407546.1"/>
    </source>
</evidence>
<keyword evidence="3" id="KW-1185">Reference proteome</keyword>
<feature type="domain" description="BTB" evidence="1">
    <location>
        <begin position="20"/>
        <end position="117"/>
    </location>
</feature>
<organism evidence="2 3">
    <name type="scientific">Gymnopus androsaceus JB14</name>
    <dbReference type="NCBI Taxonomy" id="1447944"/>
    <lineage>
        <taxon>Eukaryota</taxon>
        <taxon>Fungi</taxon>
        <taxon>Dikarya</taxon>
        <taxon>Basidiomycota</taxon>
        <taxon>Agaricomycotina</taxon>
        <taxon>Agaricomycetes</taxon>
        <taxon>Agaricomycetidae</taxon>
        <taxon>Agaricales</taxon>
        <taxon>Marasmiineae</taxon>
        <taxon>Omphalotaceae</taxon>
        <taxon>Gymnopus</taxon>
    </lineage>
</organism>
<name>A0A6A4IA74_9AGAR</name>
<dbReference type="OrthoDB" id="3184970at2759"/>
<proteinExistence type="predicted"/>
<reference evidence="2" key="1">
    <citation type="journal article" date="2019" name="Environ. Microbiol.">
        <title>Fungal ecological strategies reflected in gene transcription - a case study of two litter decomposers.</title>
        <authorList>
            <person name="Barbi F."/>
            <person name="Kohler A."/>
            <person name="Barry K."/>
            <person name="Baskaran P."/>
            <person name="Daum C."/>
            <person name="Fauchery L."/>
            <person name="Ihrmark K."/>
            <person name="Kuo A."/>
            <person name="LaButti K."/>
            <person name="Lipzen A."/>
            <person name="Morin E."/>
            <person name="Grigoriev I.V."/>
            <person name="Henrissat B."/>
            <person name="Lindahl B."/>
            <person name="Martin F."/>
        </authorList>
    </citation>
    <scope>NUCLEOTIDE SEQUENCE</scope>
    <source>
        <strain evidence="2">JB14</strain>
    </source>
</reference>
<sequence>MTSSEATSPPVSKRFDLADSDMTLQSSDKVLFKIHRKNLEMHSQVFADAGGSTVGTTDEEIVYLSETSSVLELMFQYVYLQPQPDLQEVQWEVMKDLAEAVEKYEIYCAIGVCSHRMRECIPEHPIDVLLYSIRHKYTEIMNESAEATLDVPPYTMLNCVPPHVFAAWIEYQQAHHTLLTKEFTRFGPSRHHRGITIPCEFWHEHYALVAAELSSAFACEGPPRPRARPRTSHGSAGLSSILGASASSMSIATGANACSLSSRNDMRKNVLLRLPGMLERRMDAGGDRCHDCKRELGFWIIQTERDSRDSRKFPEYL</sequence>
<dbReference type="InterPro" id="IPR000210">
    <property type="entry name" value="BTB/POZ_dom"/>
</dbReference>
<dbReference type="EMBL" id="ML769395">
    <property type="protein sequence ID" value="KAE9407546.1"/>
    <property type="molecule type" value="Genomic_DNA"/>
</dbReference>
<evidence type="ECO:0000313" key="3">
    <source>
        <dbReference type="Proteomes" id="UP000799118"/>
    </source>
</evidence>
<dbReference type="Gene3D" id="3.30.710.10">
    <property type="entry name" value="Potassium Channel Kv1.1, Chain A"/>
    <property type="match status" value="1"/>
</dbReference>
<dbReference type="AlphaFoldDB" id="A0A6A4IA74"/>